<dbReference type="RefSeq" id="WP_003795854.1">
    <property type="nucleotide sequence ID" value="NZ_GG665872.1"/>
</dbReference>
<dbReference type="HOGENOM" id="CLU_126055_0_0_4"/>
<dbReference type="InterPro" id="IPR021284">
    <property type="entry name" value="DUF2750"/>
</dbReference>
<dbReference type="Pfam" id="PF11042">
    <property type="entry name" value="DUF2750"/>
    <property type="match status" value="1"/>
</dbReference>
<dbReference type="Proteomes" id="UP000003009">
    <property type="component" value="Unassembled WGS sequence"/>
</dbReference>
<dbReference type="EMBL" id="ACJW02000003">
    <property type="protein sequence ID" value="EEP67228.1"/>
    <property type="molecule type" value="Genomic_DNA"/>
</dbReference>
<proteinExistence type="predicted"/>
<reference evidence="1" key="1">
    <citation type="submission" date="2009-04" db="EMBL/GenBank/DDBJ databases">
        <authorList>
            <person name="Weinstock G."/>
            <person name="Sodergren E."/>
            <person name="Clifton S."/>
            <person name="Fulton L."/>
            <person name="Fulton B."/>
            <person name="Courtney L."/>
            <person name="Fronick C."/>
            <person name="Harrison M."/>
            <person name="Strong C."/>
            <person name="Farmer C."/>
            <person name="Delahaunty K."/>
            <person name="Markovic C."/>
            <person name="Hall O."/>
            <person name="Minx P."/>
            <person name="Tomlinson C."/>
            <person name="Mitreva M."/>
            <person name="Nelson J."/>
            <person name="Hou S."/>
            <person name="Wollam A."/>
            <person name="Pepin K.H."/>
            <person name="Johnson M."/>
            <person name="Bhonagiri V."/>
            <person name="Nash W.E."/>
            <person name="Warren W."/>
            <person name="Chinwalla A."/>
            <person name="Mardis E.R."/>
            <person name="Wilson R.K."/>
        </authorList>
    </citation>
    <scope>NUCLEOTIDE SEQUENCE [LARGE SCALE GENOMIC DNA]</scope>
    <source>
        <strain evidence="1">ATCC 51147</strain>
    </source>
</reference>
<comment type="caution">
    <text evidence="1">The sequence shown here is derived from an EMBL/GenBank/DDBJ whole genome shotgun (WGS) entry which is preliminary data.</text>
</comment>
<accession>C4GKG9</accession>
<evidence type="ECO:0008006" key="3">
    <source>
        <dbReference type="Google" id="ProtNLM"/>
    </source>
</evidence>
<name>C4GKG9_9NEIS</name>
<evidence type="ECO:0000313" key="2">
    <source>
        <dbReference type="Proteomes" id="UP000003009"/>
    </source>
</evidence>
<dbReference type="AlphaFoldDB" id="C4GKG9"/>
<dbReference type="STRING" id="629741.GCWU000324_01472"/>
<gene>
    <name evidence="1" type="ORF">GCWU000324_01472</name>
</gene>
<evidence type="ECO:0000313" key="1">
    <source>
        <dbReference type="EMBL" id="EEP67228.1"/>
    </source>
</evidence>
<dbReference type="GeneID" id="84907693"/>
<organism evidence="1 2">
    <name type="scientific">Kingella oralis ATCC 51147</name>
    <dbReference type="NCBI Taxonomy" id="629741"/>
    <lineage>
        <taxon>Bacteria</taxon>
        <taxon>Pseudomonadati</taxon>
        <taxon>Pseudomonadota</taxon>
        <taxon>Betaproteobacteria</taxon>
        <taxon>Neisseriales</taxon>
        <taxon>Neisseriaceae</taxon>
        <taxon>Kingella</taxon>
    </lineage>
</organism>
<sequence>MLQNTATLEKRYQQFIQTICQNEQVFALKLPQQDQYAFLPSAHEEYEDGEPVGVVCFWSSAARARDCCREEWADYEIAAFGLAEFLESWCLMLAGDGLLIGAELDRNLFGWEAEPVDVLLDALDEFERIGKDIPRQYFDNIITLLERESRQILEDD</sequence>
<protein>
    <recommendedName>
        <fullName evidence="3">DUF2750 domain-containing protein</fullName>
    </recommendedName>
</protein>
<dbReference type="OrthoDB" id="8611300at2"/>
<keyword evidence="2" id="KW-1185">Reference proteome</keyword>